<reference evidence="1" key="2">
    <citation type="journal article" date="2015" name="Data Brief">
        <title>Shoot transcriptome of the giant reed, Arundo donax.</title>
        <authorList>
            <person name="Barrero R.A."/>
            <person name="Guerrero F.D."/>
            <person name="Moolhuijzen P."/>
            <person name="Goolsby J.A."/>
            <person name="Tidwell J."/>
            <person name="Bellgard S.E."/>
            <person name="Bellgard M.I."/>
        </authorList>
    </citation>
    <scope>NUCLEOTIDE SEQUENCE</scope>
    <source>
        <tissue evidence="1">Shoot tissue taken approximately 20 cm above the soil surface</tissue>
    </source>
</reference>
<dbReference type="EMBL" id="GBRH01182225">
    <property type="protein sequence ID" value="JAE15671.1"/>
    <property type="molecule type" value="Transcribed_RNA"/>
</dbReference>
<organism evidence="1">
    <name type="scientific">Arundo donax</name>
    <name type="common">Giant reed</name>
    <name type="synonym">Donax arundinaceus</name>
    <dbReference type="NCBI Taxonomy" id="35708"/>
    <lineage>
        <taxon>Eukaryota</taxon>
        <taxon>Viridiplantae</taxon>
        <taxon>Streptophyta</taxon>
        <taxon>Embryophyta</taxon>
        <taxon>Tracheophyta</taxon>
        <taxon>Spermatophyta</taxon>
        <taxon>Magnoliopsida</taxon>
        <taxon>Liliopsida</taxon>
        <taxon>Poales</taxon>
        <taxon>Poaceae</taxon>
        <taxon>PACMAD clade</taxon>
        <taxon>Arundinoideae</taxon>
        <taxon>Arundineae</taxon>
        <taxon>Arundo</taxon>
    </lineage>
</organism>
<protein>
    <submittedName>
        <fullName evidence="1">Uncharacterized protein</fullName>
    </submittedName>
</protein>
<evidence type="ECO:0000313" key="1">
    <source>
        <dbReference type="EMBL" id="JAE15671.1"/>
    </source>
</evidence>
<proteinExistence type="predicted"/>
<reference evidence="1" key="1">
    <citation type="submission" date="2014-09" db="EMBL/GenBank/DDBJ databases">
        <authorList>
            <person name="Magalhaes I.L.F."/>
            <person name="Oliveira U."/>
            <person name="Santos F.R."/>
            <person name="Vidigal T.H.D.A."/>
            <person name="Brescovit A.D."/>
            <person name="Santos A.J."/>
        </authorList>
    </citation>
    <scope>NUCLEOTIDE SEQUENCE</scope>
    <source>
        <tissue evidence="1">Shoot tissue taken approximately 20 cm above the soil surface</tissue>
    </source>
</reference>
<sequence>MAPNALQQSTKLKLKKRIQYWIAIRFRAHPRVRFPNLQQATQALYTQ</sequence>
<accession>A0A0A9FZF3</accession>
<dbReference type="AlphaFoldDB" id="A0A0A9FZF3"/>
<name>A0A0A9FZF3_ARUDO</name>